<feature type="region of interest" description="Disordered" evidence="14">
    <location>
        <begin position="730"/>
        <end position="775"/>
    </location>
</feature>
<feature type="compositionally biased region" description="Low complexity" evidence="14">
    <location>
        <begin position="875"/>
        <end position="885"/>
    </location>
</feature>
<feature type="region of interest" description="Disordered" evidence="14">
    <location>
        <begin position="856"/>
        <end position="1012"/>
    </location>
</feature>
<feature type="compositionally biased region" description="Low complexity" evidence="14">
    <location>
        <begin position="937"/>
        <end position="956"/>
    </location>
</feature>
<name>A0AAV9TXH2_9PEZI</name>
<comment type="subunit">
    <text evidence="4 13">Interacts with the MHF histone-fold complex to form the FANCM-MHF complex.</text>
</comment>
<comment type="catalytic activity">
    <reaction evidence="12 13">
        <text>ATP + H2O = ADP + phosphate + H(+)</text>
        <dbReference type="Rhea" id="RHEA:13065"/>
        <dbReference type="ChEBI" id="CHEBI:15377"/>
        <dbReference type="ChEBI" id="CHEBI:15378"/>
        <dbReference type="ChEBI" id="CHEBI:30616"/>
        <dbReference type="ChEBI" id="CHEBI:43474"/>
        <dbReference type="ChEBI" id="CHEBI:456216"/>
        <dbReference type="EC" id="3.6.4.12"/>
    </reaction>
</comment>
<dbReference type="PANTHER" id="PTHR14025">
    <property type="entry name" value="FANCONI ANEMIA GROUP M FANCM FAMILY MEMBER"/>
    <property type="match status" value="1"/>
</dbReference>
<dbReference type="GO" id="GO:0000400">
    <property type="term" value="F:four-way junction DNA binding"/>
    <property type="evidence" value="ECO:0007669"/>
    <property type="project" value="TreeGrafter"/>
</dbReference>
<keyword evidence="6" id="KW-0227">DNA damage</keyword>
<dbReference type="GO" id="GO:0043138">
    <property type="term" value="F:3'-5' DNA helicase activity"/>
    <property type="evidence" value="ECO:0007669"/>
    <property type="project" value="InterPro"/>
</dbReference>
<dbReference type="SUPFAM" id="SSF52540">
    <property type="entry name" value="P-loop containing nucleoside triphosphate hydrolases"/>
    <property type="match status" value="1"/>
</dbReference>
<evidence type="ECO:0000256" key="11">
    <source>
        <dbReference type="ARBA" id="ARBA00023242"/>
    </source>
</evidence>
<keyword evidence="5" id="KW-0547">Nucleotide-binding</keyword>
<dbReference type="Proteomes" id="UP001373714">
    <property type="component" value="Unassembled WGS sequence"/>
</dbReference>
<comment type="similarity">
    <text evidence="3 13">Belongs to the DEAD box helicase family. DEAH subfamily. FANCM sub-subfamily.</text>
</comment>
<evidence type="ECO:0000313" key="18">
    <source>
        <dbReference type="Proteomes" id="UP001373714"/>
    </source>
</evidence>
<keyword evidence="9" id="KW-0067">ATP-binding</keyword>
<evidence type="ECO:0000256" key="1">
    <source>
        <dbReference type="ARBA" id="ARBA00003813"/>
    </source>
</evidence>
<comment type="caution">
    <text evidence="17">The sequence shown here is derived from an EMBL/GenBank/DDBJ whole genome shotgun (WGS) entry which is preliminary data.</text>
</comment>
<dbReference type="PANTHER" id="PTHR14025:SF20">
    <property type="entry name" value="FANCONI ANEMIA GROUP M PROTEIN"/>
    <property type="match status" value="1"/>
</dbReference>
<dbReference type="PROSITE" id="PS51192">
    <property type="entry name" value="HELICASE_ATP_BIND_1"/>
    <property type="match status" value="1"/>
</dbReference>
<evidence type="ECO:0000256" key="9">
    <source>
        <dbReference type="ARBA" id="ARBA00022840"/>
    </source>
</evidence>
<dbReference type="EC" id="3.6.4.12" evidence="13"/>
<evidence type="ECO:0000256" key="8">
    <source>
        <dbReference type="ARBA" id="ARBA00022806"/>
    </source>
</evidence>
<evidence type="ECO:0000256" key="12">
    <source>
        <dbReference type="ARBA" id="ARBA00047995"/>
    </source>
</evidence>
<keyword evidence="10" id="KW-0234">DNA repair</keyword>
<protein>
    <recommendedName>
        <fullName evidence="13">ATP-dependent DNA helicase</fullName>
        <ecNumber evidence="13">3.6.4.12</ecNumber>
    </recommendedName>
</protein>
<evidence type="ECO:0000256" key="13">
    <source>
        <dbReference type="RuleBase" id="RU367027"/>
    </source>
</evidence>
<evidence type="ECO:0000259" key="15">
    <source>
        <dbReference type="PROSITE" id="PS51192"/>
    </source>
</evidence>
<feature type="compositionally biased region" description="Basic residues" evidence="14">
    <location>
        <begin position="691"/>
        <end position="701"/>
    </location>
</feature>
<dbReference type="CDD" id="cd18033">
    <property type="entry name" value="DEXDc_FANCM"/>
    <property type="match status" value="1"/>
</dbReference>
<dbReference type="GO" id="GO:0009378">
    <property type="term" value="F:four-way junction helicase activity"/>
    <property type="evidence" value="ECO:0007669"/>
    <property type="project" value="TreeGrafter"/>
</dbReference>
<dbReference type="Gene3D" id="1.20.1320.20">
    <property type="entry name" value="hef helicase domain"/>
    <property type="match status" value="1"/>
</dbReference>
<evidence type="ECO:0000256" key="3">
    <source>
        <dbReference type="ARBA" id="ARBA00009889"/>
    </source>
</evidence>
<reference evidence="17 18" key="1">
    <citation type="submission" date="2019-10" db="EMBL/GenBank/DDBJ databases">
        <authorList>
            <person name="Palmer J.M."/>
        </authorList>
    </citation>
    <scope>NUCLEOTIDE SEQUENCE [LARGE SCALE GENOMIC DNA]</scope>
    <source>
        <strain evidence="17 18">TWF730</strain>
    </source>
</reference>
<keyword evidence="8 17" id="KW-0347">Helicase</keyword>
<evidence type="ECO:0000256" key="2">
    <source>
        <dbReference type="ARBA" id="ARBA00004123"/>
    </source>
</evidence>
<dbReference type="InterPro" id="IPR039686">
    <property type="entry name" value="FANCM/Mph1-like_ID"/>
</dbReference>
<evidence type="ECO:0000256" key="14">
    <source>
        <dbReference type="SAM" id="MobiDB-lite"/>
    </source>
</evidence>
<evidence type="ECO:0000256" key="6">
    <source>
        <dbReference type="ARBA" id="ARBA00022763"/>
    </source>
</evidence>
<dbReference type="InterPro" id="IPR006935">
    <property type="entry name" value="Helicase/UvrB_N"/>
</dbReference>
<keyword evidence="7" id="KW-0378">Hydrolase</keyword>
<organism evidence="17 18">
    <name type="scientific">Orbilia blumenaviensis</name>
    <dbReference type="NCBI Taxonomy" id="1796055"/>
    <lineage>
        <taxon>Eukaryota</taxon>
        <taxon>Fungi</taxon>
        <taxon>Dikarya</taxon>
        <taxon>Ascomycota</taxon>
        <taxon>Pezizomycotina</taxon>
        <taxon>Orbiliomycetes</taxon>
        <taxon>Orbiliales</taxon>
        <taxon>Orbiliaceae</taxon>
        <taxon>Orbilia</taxon>
    </lineage>
</organism>
<dbReference type="Pfam" id="PF00271">
    <property type="entry name" value="Helicase_C"/>
    <property type="match status" value="1"/>
</dbReference>
<feature type="domain" description="Helicase ATP-binding" evidence="15">
    <location>
        <begin position="153"/>
        <end position="321"/>
    </location>
</feature>
<feature type="compositionally biased region" description="Acidic residues" evidence="14">
    <location>
        <begin position="1"/>
        <end position="17"/>
    </location>
</feature>
<accession>A0AAV9TXH2</accession>
<dbReference type="InterPro" id="IPR014001">
    <property type="entry name" value="Helicase_ATP-bd"/>
</dbReference>
<dbReference type="PROSITE" id="PS51194">
    <property type="entry name" value="HELICASE_CTER"/>
    <property type="match status" value="1"/>
</dbReference>
<comment type="subcellular location">
    <subcellularLocation>
        <location evidence="2 13">Nucleus</location>
    </subcellularLocation>
</comment>
<feature type="region of interest" description="Disordered" evidence="14">
    <location>
        <begin position="681"/>
        <end position="708"/>
    </location>
</feature>
<dbReference type="InterPro" id="IPR044749">
    <property type="entry name" value="FANCM_DEXDc"/>
</dbReference>
<feature type="compositionally biased region" description="Polar residues" evidence="14">
    <location>
        <begin position="34"/>
        <end position="55"/>
    </location>
</feature>
<dbReference type="GO" id="GO:0016787">
    <property type="term" value="F:hydrolase activity"/>
    <property type="evidence" value="ECO:0007669"/>
    <property type="project" value="UniProtKB-KW"/>
</dbReference>
<dbReference type="FunFam" id="3.40.50.300:FF:000861">
    <property type="entry name" value="Fanconi anemia, complementation group M"/>
    <property type="match status" value="1"/>
</dbReference>
<keyword evidence="11" id="KW-0539">Nucleus</keyword>
<feature type="domain" description="Helicase C-terminal" evidence="16">
    <location>
        <begin position="497"/>
        <end position="661"/>
    </location>
</feature>
<dbReference type="CDD" id="cd18801">
    <property type="entry name" value="SF2_C_FANCM_Hef"/>
    <property type="match status" value="1"/>
</dbReference>
<dbReference type="GO" id="GO:0036297">
    <property type="term" value="P:interstrand cross-link repair"/>
    <property type="evidence" value="ECO:0007669"/>
    <property type="project" value="TreeGrafter"/>
</dbReference>
<comment type="function">
    <text evidence="1 13">ATP-dependent DNA helicase involved in DNA damage repair by homologous recombination and in genome maintenance. Capable of unwinding D-loops. Plays a role in limiting crossover recombinants during mitotic DNA double-strand break (DSB) repair. Component of a FANCM-MHF complex which promotes gene conversion at blocked replication forks, probably by reversal of the stalled fork.</text>
</comment>
<dbReference type="CDD" id="cd12091">
    <property type="entry name" value="FANCM_ID"/>
    <property type="match status" value="1"/>
</dbReference>
<evidence type="ECO:0000259" key="16">
    <source>
        <dbReference type="PROSITE" id="PS51194"/>
    </source>
</evidence>
<evidence type="ECO:0000256" key="5">
    <source>
        <dbReference type="ARBA" id="ARBA00022741"/>
    </source>
</evidence>
<dbReference type="SMART" id="SM00487">
    <property type="entry name" value="DEXDc"/>
    <property type="match status" value="1"/>
</dbReference>
<evidence type="ECO:0000313" key="17">
    <source>
        <dbReference type="EMBL" id="KAK6330279.1"/>
    </source>
</evidence>
<dbReference type="Pfam" id="PF04851">
    <property type="entry name" value="ResIII"/>
    <property type="match status" value="1"/>
</dbReference>
<sequence length="1012" mass="113936">MSFQSDDEFDDDLDDELLIAATKQFEENQKTPRSKQASPSNRRSGPTSGQASNAQRVEEEYDDLLENIFSSDIIDEEEDFRPAPPTNTTPSKLRQRTLFGDVAGEEEARETTARSWRLVNHSEAPTHHKIDREAAKTWIYPTNVSHRDYQFNITKRALFTNVLVALPTGLGKTFIAATVMYNWYRWAPESQIIFMAPTKPLVAQQVDACHKIVGIPKSETCLLTGHVSPGHRADYWNEKRLFFLTPQTLETDLTSGRCDPKKIVLVVVDEAHRATGEYAYCKVIRYIRRFNNSFRVMALTATPGSKVESVQEVITSLGIARTEIRTEESIDIREYIHQREIQLEKFPLTDEITMIRDLFGKSLKPMLKKLNDMRVCYITDPTNLTAFALTEARKKYFVSPAARAAPPALKGSILSLFANLSSLAYSFELLLYHGIRPFYDYLKEFQNEKSTKSSGGGKAVSAFFQDKEYLSMMNRCRALMNESEFLGHPKLDYLCGTILRHFTEAAERGEKDTRVMVFSNYRKSGEEILRVLKIHEPIIKPRIFVGQSAKTTGEGMSQKVQQETVERFKRGEFNVLVATSIGEEGLDIGEVDFIVCFDASASPIRMLQRMGRTGRKRAGGVVVLVTEGKEEAKWERAQDNYRWMQNAITKGNTFTYDKEISPRILPNDIETECVKMTIDITPESGRASPPGKRKGKKKAPPKKWFMPDGVETGFTTAAALEGLTPKSKKPIQVKRKGKNQAPLVLSDDDEDSSVLGESEEEPFPEPIPESSYRLSERQERELRMSYQSLYGDDDELISAPRIDAYPESQRKLQPTGRVGHSRATNLMVSLLQKMHTMNDWDIQKFQDHYEVYSATPSPALRSPTPDPPKGPSSEAQAAPLALPQASMSNLKPFKPPTRVSGTSVAKPTLRSVKPQSGNIVGKGTVRSSKKDPILIVSSPSRHGSSPSVSPTPSPTTTKKRGHIEEFESDEDMPSLSQLMEETKQKTKRLKENSAPPKRRKPDAPIRKQSKRA</sequence>
<dbReference type="GO" id="GO:0005524">
    <property type="term" value="F:ATP binding"/>
    <property type="evidence" value="ECO:0007669"/>
    <property type="project" value="UniProtKB-UniRule"/>
</dbReference>
<feature type="region of interest" description="Disordered" evidence="14">
    <location>
        <begin position="1"/>
        <end position="57"/>
    </location>
</feature>
<proteinExistence type="inferred from homology"/>
<dbReference type="Gene3D" id="3.40.50.300">
    <property type="entry name" value="P-loop containing nucleotide triphosphate hydrolases"/>
    <property type="match status" value="2"/>
</dbReference>
<dbReference type="InterPro" id="IPR027417">
    <property type="entry name" value="P-loop_NTPase"/>
</dbReference>
<evidence type="ECO:0000256" key="4">
    <source>
        <dbReference type="ARBA" id="ARBA00011390"/>
    </source>
</evidence>
<evidence type="ECO:0000256" key="10">
    <source>
        <dbReference type="ARBA" id="ARBA00023204"/>
    </source>
</evidence>
<evidence type="ECO:0000256" key="7">
    <source>
        <dbReference type="ARBA" id="ARBA00022801"/>
    </source>
</evidence>
<dbReference type="SMART" id="SM00490">
    <property type="entry name" value="HELICc"/>
    <property type="match status" value="1"/>
</dbReference>
<dbReference type="GO" id="GO:0045003">
    <property type="term" value="P:double-strand break repair via synthesis-dependent strand annealing"/>
    <property type="evidence" value="ECO:0007669"/>
    <property type="project" value="TreeGrafter"/>
</dbReference>
<dbReference type="InterPro" id="IPR001650">
    <property type="entry name" value="Helicase_C-like"/>
</dbReference>
<gene>
    <name evidence="17" type="primary">MPH1</name>
    <name evidence="17" type="ORF">TWF730_004774</name>
</gene>
<keyword evidence="18" id="KW-1185">Reference proteome</keyword>
<dbReference type="GO" id="GO:0005634">
    <property type="term" value="C:nucleus"/>
    <property type="evidence" value="ECO:0007669"/>
    <property type="project" value="UniProtKB-SubCell"/>
</dbReference>
<dbReference type="EMBL" id="JAVHNS010000019">
    <property type="protein sequence ID" value="KAK6330279.1"/>
    <property type="molecule type" value="Genomic_DNA"/>
</dbReference>
<feature type="compositionally biased region" description="Acidic residues" evidence="14">
    <location>
        <begin position="746"/>
        <end position="763"/>
    </location>
</feature>
<dbReference type="AlphaFoldDB" id="A0AAV9TXH2"/>